<feature type="compositionally biased region" description="Basic and acidic residues" evidence="1">
    <location>
        <begin position="244"/>
        <end position="254"/>
    </location>
</feature>
<evidence type="ECO:0000313" key="3">
    <source>
        <dbReference type="Proteomes" id="UP000019439"/>
    </source>
</evidence>
<feature type="compositionally biased region" description="Polar residues" evidence="1">
    <location>
        <begin position="386"/>
        <end position="395"/>
    </location>
</feature>
<name>A0ABM5PVL7_9GAMM</name>
<dbReference type="NCBIfam" id="NF007997">
    <property type="entry name" value="PRK10722.1"/>
    <property type="match status" value="1"/>
</dbReference>
<evidence type="ECO:0000313" key="2">
    <source>
        <dbReference type="EMBL" id="AHK18054.1"/>
    </source>
</evidence>
<feature type="region of interest" description="Disordered" evidence="1">
    <location>
        <begin position="233"/>
        <end position="395"/>
    </location>
</feature>
<dbReference type="Proteomes" id="UP000019439">
    <property type="component" value="Chromosome"/>
</dbReference>
<reference evidence="2 3" key="1">
    <citation type="journal article" date="2014" name="Genome Announc.">
        <title>Genome Sequence of Yersinia similis Y228T, a Member of the Yersinia pseudotuberculosis Complex.</title>
        <authorList>
            <person name="Sprague L.D."/>
            <person name="Neubauer H."/>
        </authorList>
    </citation>
    <scope>NUCLEOTIDE SEQUENCE [LARGE SCALE GENOMIC DNA]</scope>
    <source>
        <strain evidence="2 3">228</strain>
    </source>
</reference>
<dbReference type="InterPro" id="IPR025262">
    <property type="entry name" value="QseG"/>
</dbReference>
<proteinExistence type="predicted"/>
<organism evidence="2 3">
    <name type="scientific">Yersinia similis</name>
    <dbReference type="NCBI Taxonomy" id="367190"/>
    <lineage>
        <taxon>Bacteria</taxon>
        <taxon>Pseudomonadati</taxon>
        <taxon>Pseudomonadota</taxon>
        <taxon>Gammaproteobacteria</taxon>
        <taxon>Enterobacterales</taxon>
        <taxon>Yersiniaceae</taxon>
        <taxon>Yersinia</taxon>
    </lineage>
</organism>
<evidence type="ECO:0000256" key="1">
    <source>
        <dbReference type="SAM" id="MobiDB-lite"/>
    </source>
</evidence>
<dbReference type="EMBL" id="CP007230">
    <property type="protein sequence ID" value="AHK18054.1"/>
    <property type="molecule type" value="Genomic_DNA"/>
</dbReference>
<keyword evidence="3" id="KW-1185">Reference proteome</keyword>
<dbReference type="Pfam" id="PF13942">
    <property type="entry name" value="Lipoprotein_20"/>
    <property type="match status" value="1"/>
</dbReference>
<protein>
    <submittedName>
        <fullName evidence="2">Membrane protein</fullName>
    </submittedName>
</protein>
<feature type="compositionally biased region" description="Basic and acidic residues" evidence="1">
    <location>
        <begin position="265"/>
        <end position="324"/>
    </location>
</feature>
<accession>A0ABM5PVL7</accession>
<sequence>MYKWSIRCVIKKTVSLSYPISGGAVKHTGLSGRGIFWGALLLTPLLLTGCTDNRATSRFSQAVQLVIPETKIVDYRTLSCDVLWGLDDKETLENSLYWLRSMDCAERLGSPQARAMAKTLPVATWSSAFKQGILIGSAEPSMAERRQVVERLNSYSQTFPVSVRPLIQLWREQQVLRISLAEERLRYQRLQDESDSQIDRLRENQVRLQYNLLDTTRKLENLTDIERQLSSRKQLQNEIPETDAEAKSASEVKSAENQPAAAKSVEIKPAEAKPVEAKPSESKPAETKSPKTKPIETKPIETKPIETKLIETKPAEIKPAETKPAEAQPVAPKPTGVKPAETKPEAAQPDSKSAPHTVEKPAEPHTPPVVRPADVPPASNKESHDTTQTGQSTAG</sequence>
<gene>
    <name evidence="2" type="ORF">BF17_00760</name>
</gene>